<feature type="transmembrane region" description="Helical" evidence="9">
    <location>
        <begin position="28"/>
        <end position="46"/>
    </location>
</feature>
<dbReference type="SMART" id="SM00388">
    <property type="entry name" value="HisKA"/>
    <property type="match status" value="1"/>
</dbReference>
<dbReference type="InterPro" id="IPR013767">
    <property type="entry name" value="PAS_fold"/>
</dbReference>
<dbReference type="CDD" id="cd00075">
    <property type="entry name" value="HATPase"/>
    <property type="match status" value="1"/>
</dbReference>
<gene>
    <name evidence="11" type="ORF">ACFFHM_11675</name>
</gene>
<dbReference type="PROSITE" id="PS50109">
    <property type="entry name" value="HIS_KIN"/>
    <property type="match status" value="1"/>
</dbReference>
<dbReference type="InterPro" id="IPR005467">
    <property type="entry name" value="His_kinase_dom"/>
</dbReference>
<evidence type="ECO:0000256" key="4">
    <source>
        <dbReference type="ARBA" id="ARBA00022679"/>
    </source>
</evidence>
<name>A0ABV6KCT3_9BACI</name>
<keyword evidence="9" id="KW-1133">Transmembrane helix</keyword>
<evidence type="ECO:0000259" key="10">
    <source>
        <dbReference type="PROSITE" id="PS50109"/>
    </source>
</evidence>
<dbReference type="Gene3D" id="1.10.287.130">
    <property type="match status" value="1"/>
</dbReference>
<dbReference type="Pfam" id="PF00989">
    <property type="entry name" value="PAS"/>
    <property type="match status" value="1"/>
</dbReference>
<evidence type="ECO:0000256" key="9">
    <source>
        <dbReference type="SAM" id="Phobius"/>
    </source>
</evidence>
<evidence type="ECO:0000256" key="1">
    <source>
        <dbReference type="ARBA" id="ARBA00000085"/>
    </source>
</evidence>
<keyword evidence="3" id="KW-0597">Phosphoprotein</keyword>
<dbReference type="SUPFAM" id="SSF47384">
    <property type="entry name" value="Homodimeric domain of signal transducing histidine kinase"/>
    <property type="match status" value="1"/>
</dbReference>
<proteinExistence type="predicted"/>
<dbReference type="PANTHER" id="PTHR43065:SF34">
    <property type="entry name" value="SPORULATION KINASE A"/>
    <property type="match status" value="1"/>
</dbReference>
<accession>A0ABV6KCT3</accession>
<dbReference type="Proteomes" id="UP001589838">
    <property type="component" value="Unassembled WGS sequence"/>
</dbReference>
<dbReference type="InterPro" id="IPR036890">
    <property type="entry name" value="HATPase_C_sf"/>
</dbReference>
<evidence type="ECO:0000256" key="7">
    <source>
        <dbReference type="ARBA" id="ARBA00022840"/>
    </source>
</evidence>
<dbReference type="EC" id="2.7.13.3" evidence="2"/>
<dbReference type="GO" id="GO:0005524">
    <property type="term" value="F:ATP binding"/>
    <property type="evidence" value="ECO:0007669"/>
    <property type="project" value="UniProtKB-KW"/>
</dbReference>
<sequence>MKCRLGYVIAIIVVSSLLVFFSTVIENLLIQGIVICCLLFGCIAIYNKFKKYRVEREDNQLIEMLPVPVVLLCRNTIWHCNRAAIDALGANSKKEIQGRNISDFIYLLTDMNNKEEVITNKQRNGRGRLTSLKGRIIDIEVVTQPYYQKGKSNYLMVLTKCMEQKEDQEKLQQYEKLSVLGELAAGIAHEIRNPITSLKGFLQLIESSTSTNANSSTYTKIMLSEIDRINMIVSELLILGKPKELKIHKQFISEILETVVTLTRTQAILYNIEIHLTIPSDLSQTCVSCDENKLKQVFINIIKNAIEAMKHEGAINVKVALDNGFVVINIIDQGEGIPKEKLLKLGRQFFSTKENGTGLGLMISSTIIEEHGGKIHIESEEGKGTTVKIMLPISK</sequence>
<dbReference type="PRINTS" id="PR00344">
    <property type="entry name" value="BCTRLSENSOR"/>
</dbReference>
<dbReference type="InterPro" id="IPR003594">
    <property type="entry name" value="HATPase_dom"/>
</dbReference>
<keyword evidence="8" id="KW-0902">Two-component regulatory system</keyword>
<dbReference type="SUPFAM" id="SSF55874">
    <property type="entry name" value="ATPase domain of HSP90 chaperone/DNA topoisomerase II/histidine kinase"/>
    <property type="match status" value="1"/>
</dbReference>
<dbReference type="Pfam" id="PF00512">
    <property type="entry name" value="HisKA"/>
    <property type="match status" value="1"/>
</dbReference>
<organism evidence="11 12">
    <name type="scientific">Halalkalibacter kiskunsagensis</name>
    <dbReference type="NCBI Taxonomy" id="1548599"/>
    <lineage>
        <taxon>Bacteria</taxon>
        <taxon>Bacillati</taxon>
        <taxon>Bacillota</taxon>
        <taxon>Bacilli</taxon>
        <taxon>Bacillales</taxon>
        <taxon>Bacillaceae</taxon>
        <taxon>Halalkalibacter</taxon>
    </lineage>
</organism>
<evidence type="ECO:0000256" key="5">
    <source>
        <dbReference type="ARBA" id="ARBA00022741"/>
    </source>
</evidence>
<evidence type="ECO:0000256" key="6">
    <source>
        <dbReference type="ARBA" id="ARBA00022777"/>
    </source>
</evidence>
<evidence type="ECO:0000256" key="8">
    <source>
        <dbReference type="ARBA" id="ARBA00023012"/>
    </source>
</evidence>
<dbReference type="EMBL" id="JBHLUX010000030">
    <property type="protein sequence ID" value="MFC0471124.1"/>
    <property type="molecule type" value="Genomic_DNA"/>
</dbReference>
<keyword evidence="9" id="KW-0472">Membrane</keyword>
<evidence type="ECO:0000256" key="3">
    <source>
        <dbReference type="ARBA" id="ARBA00022553"/>
    </source>
</evidence>
<dbReference type="Gene3D" id="3.30.450.20">
    <property type="entry name" value="PAS domain"/>
    <property type="match status" value="1"/>
</dbReference>
<dbReference type="InterPro" id="IPR004358">
    <property type="entry name" value="Sig_transdc_His_kin-like_C"/>
</dbReference>
<feature type="domain" description="Histidine kinase" evidence="10">
    <location>
        <begin position="186"/>
        <end position="395"/>
    </location>
</feature>
<evidence type="ECO:0000256" key="2">
    <source>
        <dbReference type="ARBA" id="ARBA00012438"/>
    </source>
</evidence>
<dbReference type="CDD" id="cd00082">
    <property type="entry name" value="HisKA"/>
    <property type="match status" value="1"/>
</dbReference>
<dbReference type="InterPro" id="IPR036097">
    <property type="entry name" value="HisK_dim/P_sf"/>
</dbReference>
<comment type="catalytic activity">
    <reaction evidence="1">
        <text>ATP + protein L-histidine = ADP + protein N-phospho-L-histidine.</text>
        <dbReference type="EC" id="2.7.13.3"/>
    </reaction>
</comment>
<dbReference type="PANTHER" id="PTHR43065">
    <property type="entry name" value="SENSOR HISTIDINE KINASE"/>
    <property type="match status" value="1"/>
</dbReference>
<dbReference type="SUPFAM" id="SSF55785">
    <property type="entry name" value="PYP-like sensor domain (PAS domain)"/>
    <property type="match status" value="1"/>
</dbReference>
<dbReference type="InterPro" id="IPR035965">
    <property type="entry name" value="PAS-like_dom_sf"/>
</dbReference>
<dbReference type="SMART" id="SM00387">
    <property type="entry name" value="HATPase_c"/>
    <property type="match status" value="1"/>
</dbReference>
<keyword evidence="9" id="KW-0812">Transmembrane</keyword>
<dbReference type="InterPro" id="IPR003661">
    <property type="entry name" value="HisK_dim/P_dom"/>
</dbReference>
<dbReference type="Pfam" id="PF02518">
    <property type="entry name" value="HATPase_c"/>
    <property type="match status" value="1"/>
</dbReference>
<reference evidence="11 12" key="1">
    <citation type="submission" date="2024-09" db="EMBL/GenBank/DDBJ databases">
        <authorList>
            <person name="Sun Q."/>
            <person name="Mori K."/>
        </authorList>
    </citation>
    <scope>NUCLEOTIDE SEQUENCE [LARGE SCALE GENOMIC DNA]</scope>
    <source>
        <strain evidence="11 12">NCAIM B.02610</strain>
    </source>
</reference>
<protein>
    <recommendedName>
        <fullName evidence="2">histidine kinase</fullName>
        <ecNumber evidence="2">2.7.13.3</ecNumber>
    </recommendedName>
</protein>
<keyword evidence="4" id="KW-0808">Transferase</keyword>
<feature type="transmembrane region" description="Helical" evidence="9">
    <location>
        <begin position="5"/>
        <end position="22"/>
    </location>
</feature>
<dbReference type="Gene3D" id="3.30.565.10">
    <property type="entry name" value="Histidine kinase-like ATPase, C-terminal domain"/>
    <property type="match status" value="1"/>
</dbReference>
<keyword evidence="12" id="KW-1185">Reference proteome</keyword>
<dbReference type="RefSeq" id="WP_335958712.1">
    <property type="nucleotide sequence ID" value="NZ_JAXBLX010000002.1"/>
</dbReference>
<keyword evidence="5" id="KW-0547">Nucleotide-binding</keyword>
<keyword evidence="6" id="KW-0418">Kinase</keyword>
<evidence type="ECO:0000313" key="11">
    <source>
        <dbReference type="EMBL" id="MFC0471124.1"/>
    </source>
</evidence>
<keyword evidence="7 11" id="KW-0067">ATP-binding</keyword>
<evidence type="ECO:0000313" key="12">
    <source>
        <dbReference type="Proteomes" id="UP001589838"/>
    </source>
</evidence>
<comment type="caution">
    <text evidence="11">The sequence shown here is derived from an EMBL/GenBank/DDBJ whole genome shotgun (WGS) entry which is preliminary data.</text>
</comment>